<dbReference type="Proteomes" id="UP000050794">
    <property type="component" value="Unassembled WGS sequence"/>
</dbReference>
<feature type="region of interest" description="Disordered" evidence="1">
    <location>
        <begin position="122"/>
        <end position="143"/>
    </location>
</feature>
<protein>
    <submittedName>
        <fullName evidence="5">Transmembrane protein</fullName>
    </submittedName>
</protein>
<evidence type="ECO:0000313" key="3">
    <source>
        <dbReference type="EMBL" id="VDM46275.1"/>
    </source>
</evidence>
<evidence type="ECO:0000313" key="5">
    <source>
        <dbReference type="WBParaSite" id="TCNE_0001495401-mRNA-1"/>
    </source>
</evidence>
<keyword evidence="2" id="KW-0472">Membrane</keyword>
<name>A0A183V2I4_TOXCA</name>
<feature type="transmembrane region" description="Helical" evidence="2">
    <location>
        <begin position="70"/>
        <end position="87"/>
    </location>
</feature>
<dbReference type="WBParaSite" id="TCNE_0001495401-mRNA-1">
    <property type="protein sequence ID" value="TCNE_0001495401-mRNA-1"/>
    <property type="gene ID" value="TCNE_0001495401"/>
</dbReference>
<proteinExistence type="predicted"/>
<keyword evidence="2" id="KW-0812">Transmembrane</keyword>
<keyword evidence="2" id="KW-1133">Transmembrane helix</keyword>
<evidence type="ECO:0000256" key="1">
    <source>
        <dbReference type="SAM" id="MobiDB-lite"/>
    </source>
</evidence>
<dbReference type="EMBL" id="UYWY01022545">
    <property type="protein sequence ID" value="VDM46275.1"/>
    <property type="molecule type" value="Genomic_DNA"/>
</dbReference>
<gene>
    <name evidence="3" type="ORF">TCNE_LOCUS14954</name>
</gene>
<organism evidence="4 5">
    <name type="scientific">Toxocara canis</name>
    <name type="common">Canine roundworm</name>
    <dbReference type="NCBI Taxonomy" id="6265"/>
    <lineage>
        <taxon>Eukaryota</taxon>
        <taxon>Metazoa</taxon>
        <taxon>Ecdysozoa</taxon>
        <taxon>Nematoda</taxon>
        <taxon>Chromadorea</taxon>
        <taxon>Rhabditida</taxon>
        <taxon>Spirurina</taxon>
        <taxon>Ascaridomorpha</taxon>
        <taxon>Ascaridoidea</taxon>
        <taxon>Toxocaridae</taxon>
        <taxon>Toxocara</taxon>
    </lineage>
</organism>
<evidence type="ECO:0000256" key="2">
    <source>
        <dbReference type="SAM" id="Phobius"/>
    </source>
</evidence>
<sequence>MCRCSRQSVSLSIDACRCQLLVGMSMLVGLSLCVRGRSCVGEIIGGRCVSASIGVRQCVSLCVSSYRQMILFYATFVFLIVLLDGLIPRLSEYFGVMERSDSFAADEVRPVPHNLPPMQIEQATPFSPVPPTSVAPPTLTAEQ</sequence>
<accession>A0A183V2I4</accession>
<dbReference type="AlphaFoldDB" id="A0A183V2I4"/>
<reference evidence="3 4" key="2">
    <citation type="submission" date="2018-11" db="EMBL/GenBank/DDBJ databases">
        <authorList>
            <consortium name="Pathogen Informatics"/>
        </authorList>
    </citation>
    <scope>NUCLEOTIDE SEQUENCE [LARGE SCALE GENOMIC DNA]</scope>
</reference>
<reference evidence="5" key="1">
    <citation type="submission" date="2016-06" db="UniProtKB">
        <authorList>
            <consortium name="WormBaseParasite"/>
        </authorList>
    </citation>
    <scope>IDENTIFICATION</scope>
</reference>
<evidence type="ECO:0000313" key="4">
    <source>
        <dbReference type="Proteomes" id="UP000050794"/>
    </source>
</evidence>
<keyword evidence="4" id="KW-1185">Reference proteome</keyword>